<sequence>MHFAVSADPCTLLALRDYERQKKAGLDPVFDPLPRGIKNADLWREPLVPPVPCGE</sequence>
<proteinExistence type="predicted"/>
<protein>
    <submittedName>
        <fullName evidence="1">Uncharacterized protein</fullName>
    </submittedName>
</protein>
<dbReference type="Proteomes" id="UP000045978">
    <property type="component" value="Unassembled WGS sequence"/>
</dbReference>
<reference evidence="1 2" key="1">
    <citation type="submission" date="2015-07" db="EMBL/GenBank/DDBJ databases">
        <authorList>
            <person name="Noorani M."/>
        </authorList>
    </citation>
    <scope>NUCLEOTIDE SEQUENCE [LARGE SCALE GENOMIC DNA]</scope>
    <source>
        <strain evidence="1">LMG730</strain>
    </source>
</reference>
<evidence type="ECO:0000313" key="2">
    <source>
        <dbReference type="Proteomes" id="UP000045978"/>
    </source>
</evidence>
<dbReference type="AlphaFoldDB" id="A0A0K2ZVC3"/>
<name>A0A0K2ZVC3_9XANT</name>
<organism evidence="1 2">
    <name type="scientific">Xanthomonas graminis pv. phlei</name>
    <dbReference type="NCBI Taxonomy" id="487906"/>
    <lineage>
        <taxon>Bacteria</taxon>
        <taxon>Pseudomonadati</taxon>
        <taxon>Pseudomonadota</taxon>
        <taxon>Gammaproteobacteria</taxon>
        <taxon>Lysobacterales</taxon>
        <taxon>Lysobacteraceae</taxon>
        <taxon>Xanthomonas</taxon>
        <taxon>Xanthomonas translucens group</taxon>
        <taxon>Xanthomonas graminis</taxon>
    </lineage>
</organism>
<gene>
    <name evidence="1" type="ORF">XTPLMG730_2018</name>
</gene>
<evidence type="ECO:0000313" key="1">
    <source>
        <dbReference type="EMBL" id="CTP88104.1"/>
    </source>
</evidence>
<dbReference type="EMBL" id="CXOJ01000041">
    <property type="protein sequence ID" value="CTP88104.1"/>
    <property type="molecule type" value="Genomic_DNA"/>
</dbReference>
<accession>A0A0K2ZVC3</accession>